<dbReference type="InterPro" id="IPR011626">
    <property type="entry name" value="Alpha-macroglobulin_TED"/>
</dbReference>
<dbReference type="InterPro" id="IPR011625">
    <property type="entry name" value="A2M_N_BRD"/>
</dbReference>
<evidence type="ECO:0000256" key="5">
    <source>
        <dbReference type="ARBA" id="ARBA00022966"/>
    </source>
</evidence>
<feature type="domain" description="Alpha-2-macroglobulin bait region" evidence="8">
    <location>
        <begin position="1762"/>
        <end position="1881"/>
    </location>
</feature>
<evidence type="ECO:0000256" key="7">
    <source>
        <dbReference type="ARBA" id="ARBA00023180"/>
    </source>
</evidence>
<dbReference type="SUPFAM" id="SSF49410">
    <property type="entry name" value="Alpha-macroglobulin receptor domain"/>
    <property type="match status" value="2"/>
</dbReference>
<dbReference type="InterPro" id="IPR041813">
    <property type="entry name" value="A2M_TED"/>
</dbReference>
<dbReference type="SMART" id="SM01360">
    <property type="entry name" value="A2M"/>
    <property type="match status" value="2"/>
</dbReference>
<keyword evidence="4" id="KW-0722">Serine protease inhibitor</keyword>
<dbReference type="SMART" id="SM01419">
    <property type="entry name" value="Thiol-ester_cl"/>
    <property type="match status" value="2"/>
</dbReference>
<dbReference type="Gene3D" id="6.20.50.160">
    <property type="match status" value="1"/>
</dbReference>
<evidence type="ECO:0000256" key="6">
    <source>
        <dbReference type="ARBA" id="ARBA00023157"/>
    </source>
</evidence>
<evidence type="ECO:0000256" key="4">
    <source>
        <dbReference type="ARBA" id="ARBA00022900"/>
    </source>
</evidence>
<dbReference type="InterPro" id="IPR050473">
    <property type="entry name" value="A2M/Complement_sys"/>
</dbReference>
<sequence length="2724" mass="305345">MLGPSPGHPGAWSISAASTVIKIFQQANGIQQLILHKEKTLFQTLMDFVMNMTDCVEFWSKRHLVQKHWSRAFHQKLISDVLVQQTVNPISQEIYDVFAKSVGALSLFAEVLRPFHGYLWDLNSAKPQFLLKTENEELQTENQILLHITEINTVKNTQSSAMFNVTNGDLPEFDVTINSSNVYIPTQQLNLTGTIIAKSFLGKLINGSVTVSLKPFYYYYDYYYFYNYTPLNKTYKIVSGSANFSFTYKEMGYNNSYWYWDWYTTGVLVNALVTDELTGTVVNTSSHIRVTDSVYNLTMIGEPQVPAFGFNYTAKLQILRIDDATLAKEDRNNITIQIYQYRYYWFEEIMNNSMSPTTLNSEANPTSSNTVSSTPAFTASVSSSSISPLSNFTTLVSTTSFSNISFSTSSISSSSIYTTPISNTSISNSNFLSEKVYTIPESGIISFEFPIMIKNGNIQITALYQNIVRYWFLDLSYYYYSCNILKMRISNSTKKVGEAFQVKVNSRIKVKELYYVVMGKEGVAAAAKKTNASFTLTPEHSWAPSATLIVYTLETNCKYYNIVKTSEKIYIQGGFDNTISLSWNKNKVQPGENVSLTVNVGETRSLVGLKVAEKTLQKNENDLTAIRVENELTTNTMGTYLSDSSVYYGNYAFDEFVPERSYEFLKQPESVQTIYPETWLWLESNISSSFPTNFQVTAPHTNSTFVASAFVISNGLGLGLTEEPVELAVSRPFFISLNLPHTVTRGEQFILEVTVFNYFPENLQVKVIVEASDLFEVIIPKYDVDTVAGQISEIISREESKTVLFPIRPKQQGQISITVKAISSADSDTVTKTIFVKLEGVKHFYSQAAVFQLDGAARASQIVSKNFSFTFPSDVVQDSREAFITVIGDVLGPSIDGLESLIQMPYGCGEQNMINFAPNIYVLQYLTATKQIKEDIRKKAISFMEQGYQRELFYKRDDGSFSAFGNSDASGSTWLSAFVLRCFLQARPYIFISTDVLDQTIHWLVQYQDASTGIFSEPGQVIHSELQGGLNGPITLTAYILISLVEDDAYKHVFASKIEKAVKYLESLSEKEISSNYTLSIVAYALSLVNSNKASPALSQLNSWADITGDMRYWSSPSKTASYWQPRSTDIETAAYALLSHYKQNRILEGIPIMKWLSQQRSHLGGYSSTQDTVMALQALAQFTAVAPNGDTFLTMRVTGEGSFVPKVFQISSENLLNLQSQQLTISQPLTFNVIATGKGIAIFQLNINYNQKASSRRKRNVLIPEAFTLDVRVNDNKNDIHRLSVDVCTSYEGEGSESGMVLLDVGFLSGFTLAQEGIPTKGSLKMVEKNDDKVYLYYDSVNRTQMMRKSQSDPDFQYEHFSDLFSYMDTCLKSPRRKDFQTWTAERMLLHTIGLLTIPPLPMTSSSDFYQLAVFGSSHDTWVFLKMIVLPLKKRNRSVFLQTDKDVYKPGQTVKIRVISIMHDLKPYNGQLEVTIKNPANNVVQKWQNLTTDRGVLSTELRLSINPMFGYWSIQAVIDIKLHHWNQTDLGLETNSYFTIVEDVLPKFEVTLKVPSFYIQTKKLNLTGTVNAKHIFGKPIKGNFPSSIAHIKMYHLGISSVTEELTASVISACTYHSFYTPLSSGRTRELIHTASSGYIAGAGSADIIKGAHTLKAKLQVLKFDNSSLTQEERKKIVTVKIVQGTTEDIQGHNETDTNYFNIIERNYTIPESGIISIQFPIVFYVATIMIEAVLLTSVARNSPFNVTMPSIIAQYQNTTERWNLRDVGEAFQVDVATNLQAQDMYYVVMAKGIIVAAGQSKNASFILTPEYSWAPKVTLIVYFFRKNEQVILKMNETLYIKGLFKNKVSLSWNKIVTRPSENISLNLNVSQFGSLVGLRMAEKKYPTVLNGNAFTAKRTTMNVENELVTYTERIIHIYRLNLYQPEIFHLFNIDVINSPHEILFPSTSTRTDEILLNLPRLEPFIPETWLWKETNVSSGVTNILQLTAPQTNSTWVSDAFVISEEHGLGFTEESVEEVLDVFENLFILLNLPYSITRGEQFILEVSLCNQLTRNMEATVKLEASDSFEIIIPNSDSINVPGLMDVTIPSQETKTVLFPIKPKHLGQISITVKASSSGTFYNTTKSIFVKAEEIKRFYSQAAVFDVVGTAGAAKTVLKMFSFTFPDDLVEGSEEAFITVNGDLLASSIDGLESLIQMPYGCGEQNMINFAPNIYVLHYLTEVQKLTEDIKLKAISFMELGYQKELKYMRHDGSFSAFGDRDVSGSTWLSAFVLRCFLQARPFIFISQEVLDQTVQWLVQKQEINTGIFSEPGNVIHPELQSGLNGPVTLTAYILISLLEDEGYRKLYDANIFRAVQYLESKFDKGISSNYTLSVVAYALTLANSTKASAALTQLNSRANNIGNVMYWSSAPEKQNYWLPRSNDIETAAYALLSHCKQNRILDGVPIMKWLSQQRNSLGGYSTTQDTVMGLQALAQFLSIIPGSDTSLNITVTGSGSFVPTTFQINNDNLLVLQTQQLNINYNQKASSRNSRGIWPKNSLEPESFTLNMVVNEDPNNSEQLSVDVCTSFQGTGNESGMALLDVGFLSGFSLDPKGIPLHGSLKMVETKEEKVYLYFDSVNKTNVCVSVPLVRVANVAGSQDAVVKILDYYSPSNMAIRTYNSATMSKISSCDFCGFNCSLCISNVLLKPPFSLQLNSSNTGSVQTTSPTSPLCGFLTLAIFYMFW</sequence>
<dbReference type="Pfam" id="PF07678">
    <property type="entry name" value="TED_complement"/>
    <property type="match status" value="2"/>
</dbReference>
<dbReference type="Pfam" id="PF00207">
    <property type="entry name" value="A2M"/>
    <property type="match status" value="2"/>
</dbReference>
<dbReference type="InterPro" id="IPR008930">
    <property type="entry name" value="Terpenoid_cyclase/PrenylTrfase"/>
</dbReference>
<organism evidence="11 12">
    <name type="scientific">Pelobates cultripes</name>
    <name type="common">Western spadefoot toad</name>
    <dbReference type="NCBI Taxonomy" id="61616"/>
    <lineage>
        <taxon>Eukaryota</taxon>
        <taxon>Metazoa</taxon>
        <taxon>Chordata</taxon>
        <taxon>Craniata</taxon>
        <taxon>Vertebrata</taxon>
        <taxon>Euteleostomi</taxon>
        <taxon>Amphibia</taxon>
        <taxon>Batrachia</taxon>
        <taxon>Anura</taxon>
        <taxon>Pelobatoidea</taxon>
        <taxon>Pelobatidae</taxon>
        <taxon>Pelobates</taxon>
    </lineage>
</organism>
<dbReference type="InterPro" id="IPR036595">
    <property type="entry name" value="A-macroglobulin_rcpt-bd_sf"/>
</dbReference>
<dbReference type="Pfam" id="PF07703">
    <property type="entry name" value="A2M_BRD"/>
    <property type="match status" value="2"/>
</dbReference>
<dbReference type="InterPro" id="IPR002890">
    <property type="entry name" value="MG2"/>
</dbReference>
<dbReference type="SUPFAM" id="SSF81296">
    <property type="entry name" value="E set domains"/>
    <property type="match status" value="1"/>
</dbReference>
<keyword evidence="5" id="KW-0882">Thioester bond</keyword>
<dbReference type="InterPro" id="IPR019742">
    <property type="entry name" value="MacrogloblnA2_CS"/>
</dbReference>
<dbReference type="SUPFAM" id="SSF48239">
    <property type="entry name" value="Terpenoid cyclases/Protein prenyltransferases"/>
    <property type="match status" value="2"/>
</dbReference>
<dbReference type="Gene3D" id="2.20.130.20">
    <property type="match status" value="2"/>
</dbReference>
<dbReference type="GO" id="GO:0004867">
    <property type="term" value="F:serine-type endopeptidase inhibitor activity"/>
    <property type="evidence" value="ECO:0007669"/>
    <property type="project" value="UniProtKB-KW"/>
</dbReference>
<dbReference type="FunFam" id="2.60.40.1930:FF:000001">
    <property type="entry name" value="CD109 isoform 3"/>
    <property type="match status" value="1"/>
</dbReference>
<dbReference type="SMART" id="SM01361">
    <property type="entry name" value="A2M_recep"/>
    <property type="match status" value="2"/>
</dbReference>
<dbReference type="Pfam" id="PF17791">
    <property type="entry name" value="MG3"/>
    <property type="match status" value="1"/>
</dbReference>
<dbReference type="CDD" id="cd02897">
    <property type="entry name" value="A2M_2"/>
    <property type="match status" value="2"/>
</dbReference>
<gene>
    <name evidence="11" type="ORF">PECUL_23A004000</name>
</gene>
<dbReference type="Gene3D" id="2.60.40.1940">
    <property type="match status" value="2"/>
</dbReference>
<evidence type="ECO:0000313" key="12">
    <source>
        <dbReference type="Proteomes" id="UP001295444"/>
    </source>
</evidence>
<dbReference type="Gene3D" id="2.60.40.1930">
    <property type="match status" value="3"/>
</dbReference>
<dbReference type="InterPro" id="IPR014756">
    <property type="entry name" value="Ig_E-set"/>
</dbReference>
<keyword evidence="12" id="KW-1185">Reference proteome</keyword>
<feature type="domain" description="Alpha-2-macroglobulin bait region" evidence="8">
    <location>
        <begin position="485"/>
        <end position="609"/>
    </location>
</feature>
<dbReference type="Gene3D" id="2.60.40.10">
    <property type="entry name" value="Immunoglobulins"/>
    <property type="match status" value="2"/>
</dbReference>
<feature type="domain" description="Alpha-2-macroglobulin" evidence="9">
    <location>
        <begin position="1969"/>
        <end position="2062"/>
    </location>
</feature>
<dbReference type="Gene3D" id="1.50.10.20">
    <property type="match status" value="2"/>
</dbReference>
<reference evidence="11" key="1">
    <citation type="submission" date="2022-03" db="EMBL/GenBank/DDBJ databases">
        <authorList>
            <person name="Alioto T."/>
            <person name="Alioto T."/>
            <person name="Gomez Garrido J."/>
        </authorList>
    </citation>
    <scope>NUCLEOTIDE SEQUENCE</scope>
</reference>
<proteinExistence type="inferred from homology"/>
<dbReference type="Gene3D" id="2.60.40.690">
    <property type="entry name" value="Alpha-macroglobulin, receptor-binding domain"/>
    <property type="match status" value="2"/>
</dbReference>
<evidence type="ECO:0000256" key="1">
    <source>
        <dbReference type="ARBA" id="ARBA00010952"/>
    </source>
</evidence>
<feature type="domain" description="Alpha-2-macroglobulin" evidence="9">
    <location>
        <begin position="678"/>
        <end position="769"/>
    </location>
</feature>
<name>A0AAD1RCY2_PELCU</name>
<evidence type="ECO:0000259" key="10">
    <source>
        <dbReference type="SMART" id="SM01361"/>
    </source>
</evidence>
<keyword evidence="7" id="KW-0325">Glycoprotein</keyword>
<keyword evidence="6" id="KW-1015">Disulfide bond</keyword>
<dbReference type="PROSITE" id="PS00477">
    <property type="entry name" value="ALPHA_2_MACROGLOBULIN"/>
    <property type="match status" value="2"/>
</dbReference>
<dbReference type="PANTHER" id="PTHR11412:SF136">
    <property type="entry name" value="CD109 ANTIGEN"/>
    <property type="match status" value="1"/>
</dbReference>
<dbReference type="InterPro" id="IPR047565">
    <property type="entry name" value="Alpha-macroglob_thiol-ester_cl"/>
</dbReference>
<evidence type="ECO:0000256" key="2">
    <source>
        <dbReference type="ARBA" id="ARBA00022690"/>
    </source>
</evidence>
<protein>
    <submittedName>
        <fullName evidence="11">CD109 antigen</fullName>
    </submittedName>
</protein>
<keyword evidence="2" id="KW-0646">Protease inhibitor</keyword>
<dbReference type="FunFam" id="1.50.10.20:FF:000001">
    <property type="entry name" value="CD109 isoform 1"/>
    <property type="match status" value="2"/>
</dbReference>
<dbReference type="InterPro" id="IPR001599">
    <property type="entry name" value="Macroglobln_a2"/>
</dbReference>
<dbReference type="Proteomes" id="UP001295444">
    <property type="component" value="Chromosome 02"/>
</dbReference>
<dbReference type="Pfam" id="PF01835">
    <property type="entry name" value="MG2"/>
    <property type="match status" value="1"/>
</dbReference>
<keyword evidence="3" id="KW-0732">Signal</keyword>
<feature type="domain" description="Alpha-macroglobulin receptor-binding" evidence="10">
    <location>
        <begin position="1299"/>
        <end position="1363"/>
    </location>
</feature>
<evidence type="ECO:0000259" key="8">
    <source>
        <dbReference type="SMART" id="SM01359"/>
    </source>
</evidence>
<dbReference type="PANTHER" id="PTHR11412">
    <property type="entry name" value="MACROGLOBULIN / COMPLEMENT"/>
    <property type="match status" value="1"/>
</dbReference>
<dbReference type="SMART" id="SM01359">
    <property type="entry name" value="A2M_N_2"/>
    <property type="match status" value="2"/>
</dbReference>
<evidence type="ECO:0000259" key="9">
    <source>
        <dbReference type="SMART" id="SM01360"/>
    </source>
</evidence>
<dbReference type="InterPro" id="IPR041555">
    <property type="entry name" value="MG3"/>
</dbReference>
<comment type="similarity">
    <text evidence="1">Belongs to the protease inhibitor I39 (alpha-2-macroglobulin) family.</text>
</comment>
<dbReference type="EMBL" id="OW240913">
    <property type="protein sequence ID" value="CAH2248913.1"/>
    <property type="molecule type" value="Genomic_DNA"/>
</dbReference>
<evidence type="ECO:0000256" key="3">
    <source>
        <dbReference type="ARBA" id="ARBA00022729"/>
    </source>
</evidence>
<dbReference type="Gene3D" id="2.60.120.1540">
    <property type="match status" value="2"/>
</dbReference>
<dbReference type="InterPro" id="IPR013783">
    <property type="entry name" value="Ig-like_fold"/>
</dbReference>
<feature type="domain" description="Alpha-macroglobulin receptor-binding" evidence="10">
    <location>
        <begin position="2575"/>
        <end position="2659"/>
    </location>
</feature>
<dbReference type="InterPro" id="IPR009048">
    <property type="entry name" value="A-macroglobulin_rcpt-bd"/>
</dbReference>
<dbReference type="Pfam" id="PF07677">
    <property type="entry name" value="A2M_recep"/>
    <property type="match status" value="2"/>
</dbReference>
<evidence type="ECO:0000313" key="11">
    <source>
        <dbReference type="EMBL" id="CAH2248913.1"/>
    </source>
</evidence>
<dbReference type="GO" id="GO:0005615">
    <property type="term" value="C:extracellular space"/>
    <property type="evidence" value="ECO:0007669"/>
    <property type="project" value="InterPro"/>
</dbReference>
<accession>A0AAD1RCY2</accession>